<dbReference type="InterPro" id="IPR050767">
    <property type="entry name" value="Sel1_AlgK"/>
</dbReference>
<dbReference type="SUPFAM" id="SSF81901">
    <property type="entry name" value="HCP-like"/>
    <property type="match status" value="1"/>
</dbReference>
<dbReference type="PANTHER" id="PTHR11102:SF160">
    <property type="entry name" value="ERAD-ASSOCIATED E3 UBIQUITIN-PROTEIN LIGASE COMPONENT HRD3"/>
    <property type="match status" value="1"/>
</dbReference>
<comment type="caution">
    <text evidence="2">The sequence shown here is derived from an EMBL/GenBank/DDBJ whole genome shotgun (WGS) entry which is preliminary data.</text>
</comment>
<gene>
    <name evidence="2" type="ORF">M9Y10_007320</name>
</gene>
<dbReference type="EMBL" id="JAPFFF010000013">
    <property type="protein sequence ID" value="KAK8871586.1"/>
    <property type="molecule type" value="Genomic_DNA"/>
</dbReference>
<keyword evidence="3" id="KW-1185">Reference proteome</keyword>
<reference evidence="2 3" key="1">
    <citation type="submission" date="2024-04" db="EMBL/GenBank/DDBJ databases">
        <title>Tritrichomonas musculus Genome.</title>
        <authorList>
            <person name="Alves-Ferreira E."/>
            <person name="Grigg M."/>
            <person name="Lorenzi H."/>
            <person name="Galac M."/>
        </authorList>
    </citation>
    <scope>NUCLEOTIDE SEQUENCE [LARGE SCALE GENOMIC DNA]</scope>
    <source>
        <strain evidence="2 3">EAF2021</strain>
    </source>
</reference>
<dbReference type="InterPro" id="IPR006597">
    <property type="entry name" value="Sel1-like"/>
</dbReference>
<dbReference type="Pfam" id="PF08238">
    <property type="entry name" value="Sel1"/>
    <property type="match status" value="2"/>
</dbReference>
<sequence length="94" mass="10796">MYNYAKMLLESNGIENNDEESLKYLKMAAEIGHVDSMHTYDCILLGGDHKEAAKYFKLGADHGQIDSMYNYARIMKVMKVQCSSMPQCYIMEKV</sequence>
<proteinExistence type="inferred from homology"/>
<comment type="similarity">
    <text evidence="1">Belongs to the sel-1 family.</text>
</comment>
<evidence type="ECO:0000313" key="3">
    <source>
        <dbReference type="Proteomes" id="UP001470230"/>
    </source>
</evidence>
<dbReference type="PANTHER" id="PTHR11102">
    <property type="entry name" value="SEL-1-LIKE PROTEIN"/>
    <property type="match status" value="1"/>
</dbReference>
<protein>
    <submittedName>
        <fullName evidence="2">Uncharacterized protein</fullName>
    </submittedName>
</protein>
<evidence type="ECO:0000256" key="1">
    <source>
        <dbReference type="ARBA" id="ARBA00038101"/>
    </source>
</evidence>
<evidence type="ECO:0000313" key="2">
    <source>
        <dbReference type="EMBL" id="KAK8871586.1"/>
    </source>
</evidence>
<accession>A0ABR2J202</accession>
<organism evidence="2 3">
    <name type="scientific">Tritrichomonas musculus</name>
    <dbReference type="NCBI Taxonomy" id="1915356"/>
    <lineage>
        <taxon>Eukaryota</taxon>
        <taxon>Metamonada</taxon>
        <taxon>Parabasalia</taxon>
        <taxon>Tritrichomonadida</taxon>
        <taxon>Tritrichomonadidae</taxon>
        <taxon>Tritrichomonas</taxon>
    </lineage>
</organism>
<dbReference type="Proteomes" id="UP001470230">
    <property type="component" value="Unassembled WGS sequence"/>
</dbReference>
<name>A0ABR2J202_9EUKA</name>
<dbReference type="InterPro" id="IPR011990">
    <property type="entry name" value="TPR-like_helical_dom_sf"/>
</dbReference>
<dbReference type="Gene3D" id="1.25.40.10">
    <property type="entry name" value="Tetratricopeptide repeat domain"/>
    <property type="match status" value="1"/>
</dbReference>